<dbReference type="VEuPathDB" id="FungiDB:P174DRAFT_448683"/>
<name>A0A2I1CHA5_ASPN1</name>
<accession>A0A2I1CHA5</accession>
<dbReference type="OrthoDB" id="540004at2759"/>
<proteinExistence type="predicted"/>
<reference evidence="2" key="1">
    <citation type="journal article" date="2018" name="Proc. Natl. Acad. Sci. U.S.A.">
        <title>Linking secondary metabolites to gene clusters through genome sequencing of six diverse Aspergillus species.</title>
        <authorList>
            <person name="Kaerboelling I."/>
            <person name="Vesth T.C."/>
            <person name="Frisvad J.C."/>
            <person name="Nybo J.L."/>
            <person name="Theobald S."/>
            <person name="Kuo A."/>
            <person name="Bowyer P."/>
            <person name="Matsuda Y."/>
            <person name="Mondo S."/>
            <person name="Lyhne E.K."/>
            <person name="Kogle M.E."/>
            <person name="Clum A."/>
            <person name="Lipzen A."/>
            <person name="Salamov A."/>
            <person name="Ngan C.Y."/>
            <person name="Daum C."/>
            <person name="Chiniquy J."/>
            <person name="Barry K."/>
            <person name="LaButti K."/>
            <person name="Haridas S."/>
            <person name="Simmons B.A."/>
            <person name="Magnuson J.K."/>
            <person name="Mortensen U.H."/>
            <person name="Larsen T.O."/>
            <person name="Grigoriev I.V."/>
            <person name="Baker S.E."/>
            <person name="Andersen M.R."/>
        </authorList>
    </citation>
    <scope>NUCLEOTIDE SEQUENCE [LARGE SCALE GENOMIC DNA]</scope>
    <source>
        <strain evidence="2">IBT 16806</strain>
    </source>
</reference>
<dbReference type="STRING" id="1392255.A0A2I1CHA5"/>
<comment type="caution">
    <text evidence="1">The sequence shown here is derived from an EMBL/GenBank/DDBJ whole genome shotgun (WGS) entry which is preliminary data.</text>
</comment>
<evidence type="ECO:0000313" key="2">
    <source>
        <dbReference type="Proteomes" id="UP000234474"/>
    </source>
</evidence>
<keyword evidence="2" id="KW-1185">Reference proteome</keyword>
<dbReference type="Proteomes" id="UP000234474">
    <property type="component" value="Unassembled WGS sequence"/>
</dbReference>
<dbReference type="EMBL" id="MSZS01000002">
    <property type="protein sequence ID" value="PKX97011.1"/>
    <property type="molecule type" value="Genomic_DNA"/>
</dbReference>
<evidence type="ECO:0000313" key="1">
    <source>
        <dbReference type="EMBL" id="PKX97011.1"/>
    </source>
</evidence>
<dbReference type="GeneID" id="36536110"/>
<sequence length="59" mass="6648">MSFTDLETIDLSRSWQNSDPGLFNYIAKPWNASDLADYPLYLNEGASFSNGESLFFYGA</sequence>
<gene>
    <name evidence="1" type="ORF">P174DRAFT_448683</name>
</gene>
<dbReference type="AlphaFoldDB" id="A0A2I1CHA5"/>
<organism evidence="1 2">
    <name type="scientific">Aspergillus novofumigatus (strain IBT 16806)</name>
    <dbReference type="NCBI Taxonomy" id="1392255"/>
    <lineage>
        <taxon>Eukaryota</taxon>
        <taxon>Fungi</taxon>
        <taxon>Dikarya</taxon>
        <taxon>Ascomycota</taxon>
        <taxon>Pezizomycotina</taxon>
        <taxon>Eurotiomycetes</taxon>
        <taxon>Eurotiomycetidae</taxon>
        <taxon>Eurotiales</taxon>
        <taxon>Aspergillaceae</taxon>
        <taxon>Aspergillus</taxon>
        <taxon>Aspergillus subgen. Fumigati</taxon>
    </lineage>
</organism>
<protein>
    <submittedName>
        <fullName evidence="1">Uncharacterized protein</fullName>
    </submittedName>
</protein>
<dbReference type="RefSeq" id="XP_024685606.1">
    <property type="nucleotide sequence ID" value="XM_024828784.1"/>
</dbReference>